<evidence type="ECO:0000313" key="2">
    <source>
        <dbReference type="Proteomes" id="UP001500707"/>
    </source>
</evidence>
<protein>
    <submittedName>
        <fullName evidence="1">Uncharacterized protein</fullName>
    </submittedName>
</protein>
<sequence length="129" mass="14512">MIHSLTTRERRTHRRTLRAELRRRSAQHRLEASVRRRPRSLTTIGLAAGVDRDTASGTANGLRSVAKRIGLAPAQTARTRRTVAGGRAHRSHNVSRYTLGQVRILIRAYRPRKPEYRAAVDRIAALCTA</sequence>
<evidence type="ECO:0000313" key="1">
    <source>
        <dbReference type="EMBL" id="GAA3595217.1"/>
    </source>
</evidence>
<gene>
    <name evidence="1" type="ORF">GCM10022295_90580</name>
</gene>
<organism evidence="1 2">
    <name type="scientific">Streptomyces osmaniensis</name>
    <dbReference type="NCBI Taxonomy" id="593134"/>
    <lineage>
        <taxon>Bacteria</taxon>
        <taxon>Bacillati</taxon>
        <taxon>Actinomycetota</taxon>
        <taxon>Actinomycetes</taxon>
        <taxon>Kitasatosporales</taxon>
        <taxon>Streptomycetaceae</taxon>
        <taxon>Streptomyces</taxon>
    </lineage>
</organism>
<dbReference type="EMBL" id="BAABCE010000037">
    <property type="protein sequence ID" value="GAA3595217.1"/>
    <property type="molecule type" value="Genomic_DNA"/>
</dbReference>
<proteinExistence type="predicted"/>
<dbReference type="Proteomes" id="UP001500707">
    <property type="component" value="Unassembled WGS sequence"/>
</dbReference>
<name>A0ABP6Z1Q7_9ACTN</name>
<keyword evidence="2" id="KW-1185">Reference proteome</keyword>
<accession>A0ABP6Z1Q7</accession>
<dbReference type="RefSeq" id="WP_346186716.1">
    <property type="nucleotide sequence ID" value="NZ_BAABCE010000037.1"/>
</dbReference>
<reference evidence="2" key="1">
    <citation type="journal article" date="2019" name="Int. J. Syst. Evol. Microbiol.">
        <title>The Global Catalogue of Microorganisms (GCM) 10K type strain sequencing project: providing services to taxonomists for standard genome sequencing and annotation.</title>
        <authorList>
            <consortium name="The Broad Institute Genomics Platform"/>
            <consortium name="The Broad Institute Genome Sequencing Center for Infectious Disease"/>
            <person name="Wu L."/>
            <person name="Ma J."/>
        </authorList>
    </citation>
    <scope>NUCLEOTIDE SEQUENCE [LARGE SCALE GENOMIC DNA]</scope>
    <source>
        <strain evidence="2">JCM 17656</strain>
    </source>
</reference>
<comment type="caution">
    <text evidence="1">The sequence shown here is derived from an EMBL/GenBank/DDBJ whole genome shotgun (WGS) entry which is preliminary data.</text>
</comment>